<evidence type="ECO:0000256" key="1">
    <source>
        <dbReference type="SAM" id="MobiDB-lite"/>
    </source>
</evidence>
<evidence type="ECO:0000256" key="2">
    <source>
        <dbReference type="SAM" id="Phobius"/>
    </source>
</evidence>
<feature type="compositionally biased region" description="Polar residues" evidence="1">
    <location>
        <begin position="133"/>
        <end position="165"/>
    </location>
</feature>
<evidence type="ECO:0000313" key="3">
    <source>
        <dbReference type="EMBL" id="KAK8243602.1"/>
    </source>
</evidence>
<organism evidence="3 4">
    <name type="scientific">Phyllosticta capitalensis</name>
    <dbReference type="NCBI Taxonomy" id="121624"/>
    <lineage>
        <taxon>Eukaryota</taxon>
        <taxon>Fungi</taxon>
        <taxon>Dikarya</taxon>
        <taxon>Ascomycota</taxon>
        <taxon>Pezizomycotina</taxon>
        <taxon>Dothideomycetes</taxon>
        <taxon>Dothideomycetes incertae sedis</taxon>
        <taxon>Botryosphaeriales</taxon>
        <taxon>Phyllostictaceae</taxon>
        <taxon>Phyllosticta</taxon>
    </lineage>
</organism>
<dbReference type="EMBL" id="JBBWRZ010000002">
    <property type="protein sequence ID" value="KAK8243602.1"/>
    <property type="molecule type" value="Genomic_DNA"/>
</dbReference>
<accession>A0ABR1YY02</accession>
<feature type="transmembrane region" description="Helical" evidence="2">
    <location>
        <begin position="29"/>
        <end position="50"/>
    </location>
</feature>
<proteinExistence type="predicted"/>
<feature type="region of interest" description="Disordered" evidence="1">
    <location>
        <begin position="52"/>
        <end position="186"/>
    </location>
</feature>
<keyword evidence="4" id="KW-1185">Reference proteome</keyword>
<keyword evidence="2" id="KW-0812">Transmembrane</keyword>
<feature type="region of interest" description="Disordered" evidence="1">
    <location>
        <begin position="1"/>
        <end position="23"/>
    </location>
</feature>
<comment type="caution">
    <text evidence="3">The sequence shown here is derived from an EMBL/GenBank/DDBJ whole genome shotgun (WGS) entry which is preliminary data.</text>
</comment>
<sequence length="240" mass="25241">MRLKRDIATSSASAPASERGSGWSKEAKIAIAAIVVAVLLFMTGYGIKWLSRKCRKSRQRETERTDPGPEDEDLEMGNRTPGPATTGDLEESEGIGRAHHIDLNPPEPLANSHNIDGEMTSSDAEHGSHRHSATSTDALLDSPNGQISLANSVHGSGFNTVTSTDVGGPSHDRPQSAPASSGCGNVVKRHKDQADDLCHADTGDCTKTLISGETGRGNCNVETASSNVNCASPELKKSVS</sequence>
<evidence type="ECO:0000313" key="4">
    <source>
        <dbReference type="Proteomes" id="UP001492380"/>
    </source>
</evidence>
<keyword evidence="2" id="KW-0472">Membrane</keyword>
<protein>
    <submittedName>
        <fullName evidence="3">Uncharacterized protein</fullName>
    </submittedName>
</protein>
<gene>
    <name evidence="3" type="ORF">HDK90DRAFT_507419</name>
</gene>
<name>A0ABR1YY02_9PEZI</name>
<reference evidence="3 4" key="1">
    <citation type="submission" date="2024-04" db="EMBL/GenBank/DDBJ databases">
        <title>Phyllosticta paracitricarpa is synonymous to the EU quarantine fungus P. citricarpa based on phylogenomic analyses.</title>
        <authorList>
            <consortium name="Lawrence Berkeley National Laboratory"/>
            <person name="Van Ingen-Buijs V.A."/>
            <person name="Van Westerhoven A.C."/>
            <person name="Haridas S."/>
            <person name="Skiadas P."/>
            <person name="Martin F."/>
            <person name="Groenewald J.Z."/>
            <person name="Crous P.W."/>
            <person name="Seidl M.F."/>
        </authorList>
    </citation>
    <scope>NUCLEOTIDE SEQUENCE [LARGE SCALE GENOMIC DNA]</scope>
    <source>
        <strain evidence="3 4">CBS 123374</strain>
    </source>
</reference>
<feature type="compositionally biased region" description="Polar residues" evidence="1">
    <location>
        <begin position="111"/>
        <end position="122"/>
    </location>
</feature>
<keyword evidence="2" id="KW-1133">Transmembrane helix</keyword>
<dbReference type="Proteomes" id="UP001492380">
    <property type="component" value="Unassembled WGS sequence"/>
</dbReference>